<dbReference type="PANTHER" id="PTHR30055">
    <property type="entry name" value="HTH-TYPE TRANSCRIPTIONAL REGULATOR RUTR"/>
    <property type="match status" value="1"/>
</dbReference>
<evidence type="ECO:0000313" key="8">
    <source>
        <dbReference type="Proteomes" id="UP000676853"/>
    </source>
</evidence>
<dbReference type="InterPro" id="IPR036271">
    <property type="entry name" value="Tet_transcr_reg_TetR-rel_C_sf"/>
</dbReference>
<keyword evidence="8" id="KW-1185">Reference proteome</keyword>
<dbReference type="InterPro" id="IPR050109">
    <property type="entry name" value="HTH-type_TetR-like_transc_reg"/>
</dbReference>
<dbReference type="SUPFAM" id="SSF48498">
    <property type="entry name" value="Tetracyclin repressor-like, C-terminal domain"/>
    <property type="match status" value="1"/>
</dbReference>
<feature type="region of interest" description="Disordered" evidence="5">
    <location>
        <begin position="214"/>
        <end position="234"/>
    </location>
</feature>
<organism evidence="7 8">
    <name type="scientific">Tsukamurella paurometabola</name>
    <name type="common">Corynebacterium paurometabolum</name>
    <dbReference type="NCBI Taxonomy" id="2061"/>
    <lineage>
        <taxon>Bacteria</taxon>
        <taxon>Bacillati</taxon>
        <taxon>Actinomycetota</taxon>
        <taxon>Actinomycetes</taxon>
        <taxon>Mycobacteriales</taxon>
        <taxon>Tsukamurellaceae</taxon>
        <taxon>Tsukamurella</taxon>
    </lineage>
</organism>
<evidence type="ECO:0000259" key="6">
    <source>
        <dbReference type="PROSITE" id="PS50977"/>
    </source>
</evidence>
<reference evidence="7 8" key="1">
    <citation type="submission" date="2021-04" db="EMBL/GenBank/DDBJ databases">
        <title>Whole genome sequence analysis of a thiophenic sulfur metabolizing bacteria.</title>
        <authorList>
            <person name="Akhtar N."/>
            <person name="Akram J."/>
            <person name="Aslam A."/>
        </authorList>
    </citation>
    <scope>NUCLEOTIDE SEQUENCE [LARGE SCALE GENOMIC DNA]</scope>
    <source>
        <strain evidence="7 8">3OW</strain>
    </source>
</reference>
<dbReference type="RefSeq" id="WP_212554578.1">
    <property type="nucleotide sequence ID" value="NZ_JAGXOE010000050.1"/>
</dbReference>
<proteinExistence type="predicted"/>
<evidence type="ECO:0000313" key="7">
    <source>
        <dbReference type="EMBL" id="MBS4103073.1"/>
    </source>
</evidence>
<dbReference type="PANTHER" id="PTHR30055:SF234">
    <property type="entry name" value="HTH-TYPE TRANSCRIPTIONAL REGULATOR BETI"/>
    <property type="match status" value="1"/>
</dbReference>
<evidence type="ECO:0000256" key="4">
    <source>
        <dbReference type="PROSITE-ProRule" id="PRU00335"/>
    </source>
</evidence>
<evidence type="ECO:0000256" key="2">
    <source>
        <dbReference type="ARBA" id="ARBA00023125"/>
    </source>
</evidence>
<keyword evidence="1" id="KW-0805">Transcription regulation</keyword>
<dbReference type="InterPro" id="IPR049445">
    <property type="entry name" value="TetR_SbtR-like_C"/>
</dbReference>
<protein>
    <submittedName>
        <fullName evidence="7">TetR/AcrR family transcriptional regulator</fullName>
    </submittedName>
</protein>
<feature type="region of interest" description="Disordered" evidence="5">
    <location>
        <begin position="1"/>
        <end position="24"/>
    </location>
</feature>
<comment type="caution">
    <text evidence="7">The sequence shown here is derived from an EMBL/GenBank/DDBJ whole genome shotgun (WGS) entry which is preliminary data.</text>
</comment>
<evidence type="ECO:0000256" key="3">
    <source>
        <dbReference type="ARBA" id="ARBA00023163"/>
    </source>
</evidence>
<dbReference type="PROSITE" id="PS50977">
    <property type="entry name" value="HTH_TETR_2"/>
    <property type="match status" value="1"/>
</dbReference>
<feature type="compositionally biased region" description="Basic and acidic residues" evidence="5">
    <location>
        <begin position="224"/>
        <end position="234"/>
    </location>
</feature>
<evidence type="ECO:0000256" key="5">
    <source>
        <dbReference type="SAM" id="MobiDB-lite"/>
    </source>
</evidence>
<keyword evidence="2 4" id="KW-0238">DNA-binding</keyword>
<feature type="domain" description="HTH tetR-type" evidence="6">
    <location>
        <begin position="35"/>
        <end position="96"/>
    </location>
</feature>
<dbReference type="Pfam" id="PF21597">
    <property type="entry name" value="TetR_C_43"/>
    <property type="match status" value="1"/>
</dbReference>
<dbReference type="SUPFAM" id="SSF46689">
    <property type="entry name" value="Homeodomain-like"/>
    <property type="match status" value="1"/>
</dbReference>
<name>A0ABS5NI09_TSUPA</name>
<evidence type="ECO:0000256" key="1">
    <source>
        <dbReference type="ARBA" id="ARBA00023015"/>
    </source>
</evidence>
<dbReference type="Pfam" id="PF00440">
    <property type="entry name" value="TetR_N"/>
    <property type="match status" value="1"/>
</dbReference>
<feature type="DNA-binding region" description="H-T-H motif" evidence="4">
    <location>
        <begin position="59"/>
        <end position="78"/>
    </location>
</feature>
<dbReference type="Proteomes" id="UP000676853">
    <property type="component" value="Unassembled WGS sequence"/>
</dbReference>
<keyword evidence="3" id="KW-0804">Transcription</keyword>
<gene>
    <name evidence="7" type="ORF">KFZ73_17745</name>
</gene>
<sequence length="234" mass="25607">MISTDTVLTHPYPQEIPAPMPTTPESGVHLRADAYSSIKRILDAARDAFSDATTTRPATLKSIASDARVGIATLYRHFPNRDALAAAVFDTIYTDEVGPILSAATERSDDPKATLLKVAEQLADIMYRERQLISSIADLTAVVTSLLSRSDELFGTYLREAQQVGNLRADLTTEDIPYLLAMTATAITSIELDEAQRRRYLALLLDALNPAQTSLNGPGSPAQRGRDEWLDRSM</sequence>
<dbReference type="InterPro" id="IPR009057">
    <property type="entry name" value="Homeodomain-like_sf"/>
</dbReference>
<dbReference type="InterPro" id="IPR001647">
    <property type="entry name" value="HTH_TetR"/>
</dbReference>
<dbReference type="EMBL" id="JAGXOE010000050">
    <property type="protein sequence ID" value="MBS4103073.1"/>
    <property type="molecule type" value="Genomic_DNA"/>
</dbReference>
<accession>A0ABS5NI09</accession>
<dbReference type="Gene3D" id="1.10.357.10">
    <property type="entry name" value="Tetracycline Repressor, domain 2"/>
    <property type="match status" value="1"/>
</dbReference>